<gene>
    <name evidence="1" type="ORF">FOZ62_013860</name>
</gene>
<name>A0A7J6QLP9_PEROL</name>
<dbReference type="AlphaFoldDB" id="A0A7J6QLP9"/>
<dbReference type="Proteomes" id="UP000574390">
    <property type="component" value="Unassembled WGS sequence"/>
</dbReference>
<reference evidence="1 2" key="1">
    <citation type="submission" date="2020-04" db="EMBL/GenBank/DDBJ databases">
        <title>Perkinsus olseni comparative genomics.</title>
        <authorList>
            <person name="Bogema D.R."/>
        </authorList>
    </citation>
    <scope>NUCLEOTIDE SEQUENCE [LARGE SCALE GENOMIC DNA]</scope>
    <source>
        <strain evidence="1">ATCC PRA-205</strain>
    </source>
</reference>
<proteinExistence type="predicted"/>
<organism evidence="1 2">
    <name type="scientific">Perkinsus olseni</name>
    <name type="common">Perkinsus atlanticus</name>
    <dbReference type="NCBI Taxonomy" id="32597"/>
    <lineage>
        <taxon>Eukaryota</taxon>
        <taxon>Sar</taxon>
        <taxon>Alveolata</taxon>
        <taxon>Perkinsozoa</taxon>
        <taxon>Perkinsea</taxon>
        <taxon>Perkinsida</taxon>
        <taxon>Perkinsidae</taxon>
        <taxon>Perkinsus</taxon>
    </lineage>
</organism>
<comment type="caution">
    <text evidence="1">The sequence shown here is derived from an EMBL/GenBank/DDBJ whole genome shotgun (WGS) entry which is preliminary data.</text>
</comment>
<sequence length="112" mass="12213">MTGLTGEYFMWEALRWSSEGAGKTGGAVATFAPANVPQGTESGIALWEARQQGEVENGDEGEYLTVNQVEATSRRRDVTGAMETGRASEDVHYNSVQYGYSKRGSKEAFPRK</sequence>
<feature type="non-terminal residue" evidence="1">
    <location>
        <position position="1"/>
    </location>
</feature>
<accession>A0A7J6QLP9</accession>
<dbReference type="EMBL" id="JABANM010028811">
    <property type="protein sequence ID" value="KAF4709071.1"/>
    <property type="molecule type" value="Genomic_DNA"/>
</dbReference>
<evidence type="ECO:0000313" key="2">
    <source>
        <dbReference type="Proteomes" id="UP000574390"/>
    </source>
</evidence>
<evidence type="ECO:0000313" key="1">
    <source>
        <dbReference type="EMBL" id="KAF4709071.1"/>
    </source>
</evidence>
<protein>
    <submittedName>
        <fullName evidence="1">Uncharacterized protein</fullName>
    </submittedName>
</protein>